<comment type="caution">
    <text evidence="2">The sequence shown here is derived from an EMBL/GenBank/DDBJ whole genome shotgun (WGS) entry which is preliminary data.</text>
</comment>
<proteinExistence type="predicted"/>
<gene>
    <name evidence="2" type="ORF">GT694_14145</name>
</gene>
<dbReference type="AlphaFoldDB" id="A0A6L8TGX6"/>
<reference evidence="2 3" key="1">
    <citation type="journal article" date="2019" name="Nat. Med.">
        <title>A library of human gut bacterial isolates paired with longitudinal multiomics data enables mechanistic microbiome research.</title>
        <authorList>
            <person name="Poyet M."/>
            <person name="Groussin M."/>
            <person name="Gibbons S.M."/>
            <person name="Avila-Pacheco J."/>
            <person name="Jiang X."/>
            <person name="Kearney S.M."/>
            <person name="Perrotta A.R."/>
            <person name="Berdy B."/>
            <person name="Zhao S."/>
            <person name="Lieberman T.D."/>
            <person name="Swanson P.K."/>
            <person name="Smith M."/>
            <person name="Roesemann S."/>
            <person name="Alexander J.E."/>
            <person name="Rich S.A."/>
            <person name="Livny J."/>
            <person name="Vlamakis H."/>
            <person name="Clish C."/>
            <person name="Bullock K."/>
            <person name="Deik A."/>
            <person name="Scott J."/>
            <person name="Pierce K.A."/>
            <person name="Xavier R.J."/>
            <person name="Alm E.J."/>
        </authorList>
    </citation>
    <scope>NUCLEOTIDE SEQUENCE [LARGE SCALE GENOMIC DNA]</scope>
    <source>
        <strain evidence="2 3">BIOML-A4</strain>
    </source>
</reference>
<feature type="domain" description="BIG2" evidence="1">
    <location>
        <begin position="48"/>
        <end position="95"/>
    </location>
</feature>
<organism evidence="2 3">
    <name type="scientific">Blautia massiliensis</name>
    <name type="common">ex Durand et al. 2017</name>
    <dbReference type="NCBI Taxonomy" id="1737424"/>
    <lineage>
        <taxon>Bacteria</taxon>
        <taxon>Bacillati</taxon>
        <taxon>Bacillota</taxon>
        <taxon>Clostridia</taxon>
        <taxon>Lachnospirales</taxon>
        <taxon>Lachnospiraceae</taxon>
        <taxon>Blautia</taxon>
    </lineage>
</organism>
<sequence>MTDLYGIINLWNVQISAVYGGKKISCKVYTYNQLIYTDFTGYKTKKGRTAQLKPEKHGSTVFYKSSNTKIATVSSSGVVTPKTTGTVSIQWILRDQITSVALNECARYKFDISAQYGCTYRNIIAKAHSKNIKVALWLFTDSSIADCYKNWGADYLTCERMM</sequence>
<accession>A0A6L8TGX6</accession>
<evidence type="ECO:0000313" key="2">
    <source>
        <dbReference type="EMBL" id="MZL63162.1"/>
    </source>
</evidence>
<dbReference type="EMBL" id="WWVT01000026">
    <property type="protein sequence ID" value="MZL63162.1"/>
    <property type="molecule type" value="Genomic_DNA"/>
</dbReference>
<evidence type="ECO:0000313" key="3">
    <source>
        <dbReference type="Proteomes" id="UP000473323"/>
    </source>
</evidence>
<dbReference type="InterPro" id="IPR008964">
    <property type="entry name" value="Invasin/intimin_cell_adhesion"/>
</dbReference>
<protein>
    <recommendedName>
        <fullName evidence="1">BIG2 domain-containing protein</fullName>
    </recommendedName>
</protein>
<dbReference type="SUPFAM" id="SSF49373">
    <property type="entry name" value="Invasin/intimin cell-adhesion fragments"/>
    <property type="match status" value="1"/>
</dbReference>
<evidence type="ECO:0000259" key="1">
    <source>
        <dbReference type="Pfam" id="PF02368"/>
    </source>
</evidence>
<dbReference type="Gene3D" id="2.60.40.1080">
    <property type="match status" value="1"/>
</dbReference>
<name>A0A6L8TGX6_9FIRM</name>
<dbReference type="Pfam" id="PF02368">
    <property type="entry name" value="Big_2"/>
    <property type="match status" value="1"/>
</dbReference>
<dbReference type="Proteomes" id="UP000473323">
    <property type="component" value="Unassembled WGS sequence"/>
</dbReference>
<dbReference type="InterPro" id="IPR003343">
    <property type="entry name" value="Big_2"/>
</dbReference>